<gene>
    <name evidence="5" type="ORF">WHR41_02833</name>
</gene>
<feature type="transmembrane region" description="Helical" evidence="3">
    <location>
        <begin position="255"/>
        <end position="281"/>
    </location>
</feature>
<feature type="transmembrane region" description="Helical" evidence="3">
    <location>
        <begin position="149"/>
        <end position="171"/>
    </location>
</feature>
<feature type="transmembrane region" description="Helical" evidence="3">
    <location>
        <begin position="354"/>
        <end position="379"/>
    </location>
</feature>
<evidence type="ECO:0000256" key="3">
    <source>
        <dbReference type="SAM" id="Phobius"/>
    </source>
</evidence>
<keyword evidence="3" id="KW-0472">Membrane</keyword>
<dbReference type="GeneID" id="96004277"/>
<feature type="transmembrane region" description="Helical" evidence="3">
    <location>
        <begin position="391"/>
        <end position="411"/>
    </location>
</feature>
<feature type="transmembrane region" description="Helical" evidence="3">
    <location>
        <begin position="214"/>
        <end position="234"/>
    </location>
</feature>
<dbReference type="AlphaFoldDB" id="A0AB34KZF7"/>
<dbReference type="Gene3D" id="1.20.1250.20">
    <property type="entry name" value="MFS general substrate transporter like domains"/>
    <property type="match status" value="1"/>
</dbReference>
<dbReference type="PANTHER" id="PTHR11360">
    <property type="entry name" value="MONOCARBOXYLATE TRANSPORTER"/>
    <property type="match status" value="1"/>
</dbReference>
<sequence>MPHTEDNAKFSAQRDASVERGIAADASRQGDYNNSGIPDNLLKKEYQVPEGGRRGYTVLFGSFMAIMGGLGLMNSIGIYQARVASAQLPQISTGSIGWIFGVYNFMAFFGGIQIGPLFDRYGPTWLLLAGLVLYIAFFVLLSFCKAYWQYFVVIGVFGGAATSIIFVVPVACLGHYFDRRRGAATGLAMSGGSLGGIMFPLLLDHLWSRIGFAWGTRAVGLITIVLVALGCILIRPNPDFPLGHEQSSKGKRSVLPDFSILLIPSVALMAAGVFFIEWGFFVGLEYVASYALSHGIARDQAYQMVVYLNAGSFPGRWLPGFLADKFGRLNTMIATNILCAIAMLAIWLPANGNLAATIVFAVVFGFASGSNISLVPVCVGELCDTREYGRYYTTVYTVVSIGALTGVPIAGEIVHGDGVGYTGLIVFAGASYVAGLACFGALKLYTLRRRSKNEKHCSQDDI</sequence>
<feature type="transmembrane region" description="Helical" evidence="3">
    <location>
        <begin position="423"/>
        <end position="445"/>
    </location>
</feature>
<keyword evidence="3" id="KW-1133">Transmembrane helix</keyword>
<dbReference type="Pfam" id="PF07690">
    <property type="entry name" value="MFS_1"/>
    <property type="match status" value="1"/>
</dbReference>
<dbReference type="GO" id="GO:0022857">
    <property type="term" value="F:transmembrane transporter activity"/>
    <property type="evidence" value="ECO:0007669"/>
    <property type="project" value="InterPro"/>
</dbReference>
<proteinExistence type="inferred from homology"/>
<accession>A0AB34KZF7</accession>
<protein>
    <recommendedName>
        <fullName evidence="4">Major facilitator superfamily (MFS) profile domain-containing protein</fullName>
    </recommendedName>
</protein>
<keyword evidence="3" id="KW-0812">Transmembrane</keyword>
<feature type="transmembrane region" description="Helical" evidence="3">
    <location>
        <begin position="183"/>
        <end position="202"/>
    </location>
</feature>
<feature type="domain" description="Major facilitator superfamily (MFS) profile" evidence="4">
    <location>
        <begin position="57"/>
        <end position="452"/>
    </location>
</feature>
<keyword evidence="6" id="KW-1185">Reference proteome</keyword>
<evidence type="ECO:0000313" key="5">
    <source>
        <dbReference type="EMBL" id="KAL1588514.1"/>
    </source>
</evidence>
<dbReference type="EMBL" id="JAAQHG020000007">
    <property type="protein sequence ID" value="KAL1588514.1"/>
    <property type="molecule type" value="Genomic_DNA"/>
</dbReference>
<dbReference type="InterPro" id="IPR011701">
    <property type="entry name" value="MFS"/>
</dbReference>
<dbReference type="InterPro" id="IPR050327">
    <property type="entry name" value="Proton-linked_MCT"/>
</dbReference>
<dbReference type="InterPro" id="IPR036259">
    <property type="entry name" value="MFS_trans_sf"/>
</dbReference>
<evidence type="ECO:0000256" key="1">
    <source>
        <dbReference type="ARBA" id="ARBA00004141"/>
    </source>
</evidence>
<dbReference type="InterPro" id="IPR020846">
    <property type="entry name" value="MFS_dom"/>
</dbReference>
<comment type="caution">
    <text evidence="5">The sequence shown here is derived from an EMBL/GenBank/DDBJ whole genome shotgun (WGS) entry which is preliminary data.</text>
</comment>
<feature type="transmembrane region" description="Helical" evidence="3">
    <location>
        <begin position="96"/>
        <end position="118"/>
    </location>
</feature>
<organism evidence="5 6">
    <name type="scientific">Cladosporium halotolerans</name>
    <dbReference type="NCBI Taxonomy" id="1052096"/>
    <lineage>
        <taxon>Eukaryota</taxon>
        <taxon>Fungi</taxon>
        <taxon>Dikarya</taxon>
        <taxon>Ascomycota</taxon>
        <taxon>Pezizomycotina</taxon>
        <taxon>Dothideomycetes</taxon>
        <taxon>Dothideomycetidae</taxon>
        <taxon>Cladosporiales</taxon>
        <taxon>Cladosporiaceae</taxon>
        <taxon>Cladosporium</taxon>
    </lineage>
</organism>
<comment type="similarity">
    <text evidence="2">Belongs to the major facilitator superfamily. Monocarboxylate porter (TC 2.A.1.13) family.</text>
</comment>
<feature type="transmembrane region" description="Helical" evidence="3">
    <location>
        <begin position="331"/>
        <end position="348"/>
    </location>
</feature>
<dbReference type="Proteomes" id="UP000803884">
    <property type="component" value="Unassembled WGS sequence"/>
</dbReference>
<name>A0AB34KZF7_9PEZI</name>
<dbReference type="RefSeq" id="XP_069231619.1">
    <property type="nucleotide sequence ID" value="XM_069371439.1"/>
</dbReference>
<dbReference type="GO" id="GO:0016020">
    <property type="term" value="C:membrane"/>
    <property type="evidence" value="ECO:0007669"/>
    <property type="project" value="UniProtKB-SubCell"/>
</dbReference>
<evidence type="ECO:0000256" key="2">
    <source>
        <dbReference type="ARBA" id="ARBA00006727"/>
    </source>
</evidence>
<dbReference type="PANTHER" id="PTHR11360:SF177">
    <property type="entry name" value="RIBOFLAVIN TRANSPORTER MCH5"/>
    <property type="match status" value="1"/>
</dbReference>
<feature type="transmembrane region" description="Helical" evidence="3">
    <location>
        <begin position="56"/>
        <end position="76"/>
    </location>
</feature>
<evidence type="ECO:0000313" key="6">
    <source>
        <dbReference type="Proteomes" id="UP000803884"/>
    </source>
</evidence>
<reference evidence="5 6" key="1">
    <citation type="journal article" date="2020" name="Microbiol. Resour. Announc.">
        <title>Draft Genome Sequence of a Cladosporium Species Isolated from the Mesophotic Ascidian Didemnum maculosum.</title>
        <authorList>
            <person name="Gioti A."/>
            <person name="Siaperas R."/>
            <person name="Nikolaivits E."/>
            <person name="Le Goff G."/>
            <person name="Ouazzani J."/>
            <person name="Kotoulas G."/>
            <person name="Topakas E."/>
        </authorList>
    </citation>
    <scope>NUCLEOTIDE SEQUENCE [LARGE SCALE GENOMIC DNA]</scope>
    <source>
        <strain evidence="5 6">TM138-S3</strain>
    </source>
</reference>
<evidence type="ECO:0000259" key="4">
    <source>
        <dbReference type="PROSITE" id="PS50850"/>
    </source>
</evidence>
<dbReference type="PROSITE" id="PS50850">
    <property type="entry name" value="MFS"/>
    <property type="match status" value="1"/>
</dbReference>
<feature type="transmembrane region" description="Helical" evidence="3">
    <location>
        <begin position="125"/>
        <end position="143"/>
    </location>
</feature>
<dbReference type="SUPFAM" id="SSF103473">
    <property type="entry name" value="MFS general substrate transporter"/>
    <property type="match status" value="1"/>
</dbReference>
<dbReference type="CDD" id="cd17352">
    <property type="entry name" value="MFS_MCT_SLC16"/>
    <property type="match status" value="1"/>
</dbReference>
<comment type="subcellular location">
    <subcellularLocation>
        <location evidence="1">Membrane</location>
        <topology evidence="1">Multi-pass membrane protein</topology>
    </subcellularLocation>
</comment>